<comment type="caution">
    <text evidence="6">The sequence shown here is derived from an EMBL/GenBank/DDBJ whole genome shotgun (WGS) entry which is preliminary data.</text>
</comment>
<keyword evidence="1 5" id="KW-0732">Signal</keyword>
<proteinExistence type="predicted"/>
<name>A0AAW2HTA7_9NEOP</name>
<dbReference type="PANTHER" id="PTHR10680">
    <property type="entry name" value="PEPTIDYL-GLYCINE ALPHA-AMIDATING MONOOXYGENASE"/>
    <property type="match status" value="1"/>
</dbReference>
<keyword evidence="2" id="KW-0677">Repeat</keyword>
<keyword evidence="3" id="KW-0325">Glycoprotein</keyword>
<dbReference type="Gene3D" id="2.120.10.30">
    <property type="entry name" value="TolB, C-terminal domain"/>
    <property type="match status" value="1"/>
</dbReference>
<dbReference type="InterPro" id="IPR011042">
    <property type="entry name" value="6-blade_b-propeller_TolB-like"/>
</dbReference>
<evidence type="ECO:0000313" key="6">
    <source>
        <dbReference type="EMBL" id="KAL0273149.1"/>
    </source>
</evidence>
<evidence type="ECO:0008006" key="7">
    <source>
        <dbReference type="Google" id="ProtNLM"/>
    </source>
</evidence>
<sequence>MRVAMASNTLCLYFFIKLFINCLCVNGRLVNDDELRNLFSANGWSQAWRESERERSSVHPQEVPGWPAKPINAGQMAGVAVDLNHQPVIFHRGTRVWDAATFDRDTHRCRYISEGPIPVDTLLALDPESGEITASWGNNFFYLPHGLTIDNYGYYYMTDVCLHQAFKFKPGSTTPLLTFGKSFEPGSGIHHLCQPTDVAVATTGEIFIADGYCNSRILEYDSDGNLLYILPMNQDYLPLNVPHSITLLQELDLICIADRENMRIVCPRAGLKGLPRENAPVMRIQQPDMGRIFAITSYANTIYAVNGPSKPMVQVKGMTIDPILEAVVDQWTPAEGFQNPHDVELCHNTSSIYVVEINPNRIWKFQLKSPY</sequence>
<evidence type="ECO:0000256" key="1">
    <source>
        <dbReference type="ARBA" id="ARBA00022729"/>
    </source>
</evidence>
<organism evidence="6">
    <name type="scientific">Menopon gallinae</name>
    <name type="common">poultry shaft louse</name>
    <dbReference type="NCBI Taxonomy" id="328185"/>
    <lineage>
        <taxon>Eukaryota</taxon>
        <taxon>Metazoa</taxon>
        <taxon>Ecdysozoa</taxon>
        <taxon>Arthropoda</taxon>
        <taxon>Hexapoda</taxon>
        <taxon>Insecta</taxon>
        <taxon>Pterygota</taxon>
        <taxon>Neoptera</taxon>
        <taxon>Paraneoptera</taxon>
        <taxon>Psocodea</taxon>
        <taxon>Troctomorpha</taxon>
        <taxon>Phthiraptera</taxon>
        <taxon>Amblycera</taxon>
        <taxon>Menoponidae</taxon>
        <taxon>Menopon</taxon>
    </lineage>
</organism>
<feature type="repeat" description="NHL" evidence="4">
    <location>
        <begin position="184"/>
        <end position="223"/>
    </location>
</feature>
<accession>A0AAW2HTA7</accession>
<dbReference type="InterPro" id="IPR001258">
    <property type="entry name" value="NHL_repeat"/>
</dbReference>
<dbReference type="AlphaFoldDB" id="A0AAW2HTA7"/>
<dbReference type="PROSITE" id="PS51125">
    <property type="entry name" value="NHL"/>
    <property type="match status" value="1"/>
</dbReference>
<dbReference type="CDD" id="cd14958">
    <property type="entry name" value="NHL_PAL_like"/>
    <property type="match status" value="1"/>
</dbReference>
<evidence type="ECO:0000256" key="3">
    <source>
        <dbReference type="ARBA" id="ARBA00023180"/>
    </source>
</evidence>
<dbReference type="EMBL" id="JARGDH010000003">
    <property type="protein sequence ID" value="KAL0273149.1"/>
    <property type="molecule type" value="Genomic_DNA"/>
</dbReference>
<dbReference type="PANTHER" id="PTHR10680:SF37">
    <property type="entry name" value="PEPTIDYL-ALPHA-HYDROXYGLYCINE ALPHA-AMIDATING LYASE 2"/>
    <property type="match status" value="1"/>
</dbReference>
<dbReference type="Pfam" id="PF01436">
    <property type="entry name" value="NHL"/>
    <property type="match status" value="2"/>
</dbReference>
<evidence type="ECO:0000256" key="2">
    <source>
        <dbReference type="ARBA" id="ARBA00022737"/>
    </source>
</evidence>
<dbReference type="GO" id="GO:0005576">
    <property type="term" value="C:extracellular region"/>
    <property type="evidence" value="ECO:0007669"/>
    <property type="project" value="TreeGrafter"/>
</dbReference>
<protein>
    <recommendedName>
        <fullName evidence="7">Peptidylamidoglycolate lyase</fullName>
    </recommendedName>
</protein>
<evidence type="ECO:0000256" key="4">
    <source>
        <dbReference type="PROSITE-ProRule" id="PRU00504"/>
    </source>
</evidence>
<reference evidence="6" key="1">
    <citation type="journal article" date="2024" name="Gigascience">
        <title>Chromosome-level genome of the poultry shaft louse Menopon gallinae provides insight into the host-switching and adaptive evolution of parasitic lice.</title>
        <authorList>
            <person name="Xu Y."/>
            <person name="Ma L."/>
            <person name="Liu S."/>
            <person name="Liang Y."/>
            <person name="Liu Q."/>
            <person name="He Z."/>
            <person name="Tian L."/>
            <person name="Duan Y."/>
            <person name="Cai W."/>
            <person name="Li H."/>
            <person name="Song F."/>
        </authorList>
    </citation>
    <scope>NUCLEOTIDE SEQUENCE</scope>
    <source>
        <strain evidence="6">Cailab_2023a</strain>
    </source>
</reference>
<dbReference type="SUPFAM" id="SSF101898">
    <property type="entry name" value="NHL repeat"/>
    <property type="match status" value="1"/>
</dbReference>
<feature type="signal peptide" evidence="5">
    <location>
        <begin position="1"/>
        <end position="27"/>
    </location>
</feature>
<feature type="chain" id="PRO_5043755277" description="Peptidylamidoglycolate lyase" evidence="5">
    <location>
        <begin position="28"/>
        <end position="371"/>
    </location>
</feature>
<gene>
    <name evidence="6" type="ORF">PYX00_005892</name>
</gene>
<evidence type="ECO:0000256" key="5">
    <source>
        <dbReference type="SAM" id="SignalP"/>
    </source>
</evidence>